<proteinExistence type="predicted"/>
<evidence type="ECO:0000313" key="1">
    <source>
        <dbReference type="EMBL" id="TCG10716.1"/>
    </source>
</evidence>
<reference evidence="1 2" key="1">
    <citation type="submission" date="2018-02" db="EMBL/GenBank/DDBJ databases">
        <title>Mycoplasma marinum and Mycoplasma todarodis sp. nov., moderately halophilic and psychrotolerant mycoplasmas isolated from cephalopods.</title>
        <authorList>
            <person name="Viver T."/>
        </authorList>
    </citation>
    <scope>NUCLEOTIDE SEQUENCE [LARGE SCALE GENOMIC DNA]</scope>
    <source>
        <strain evidence="1 2">PE</strain>
    </source>
</reference>
<dbReference type="RefSeq" id="WP_131599511.1">
    <property type="nucleotide sequence ID" value="NZ_CBDBYK010000019.1"/>
</dbReference>
<sequence>MKDLSLRNKYNSKINDKKSSDFDKLIDEYNKEIYTSVTAEYARKSGCSVSKNILAKDENVFDVIMKDILKKDEYTKGVKLFPGYRLQKPKSKTFITEWRENELVEFISKSQDQFHIYRYEIKSKNDSIKIKITHEIKLMRTIAGLNGKLGKIMFKRNAKKELKIMIGALERVVINE</sequence>
<accession>A0A4R0XJA7</accession>
<comment type="caution">
    <text evidence="1">The sequence shown here is derived from an EMBL/GenBank/DDBJ whole genome shotgun (WGS) entry which is preliminary data.</text>
</comment>
<keyword evidence="2" id="KW-1185">Reference proteome</keyword>
<dbReference type="EMBL" id="PSZO01000024">
    <property type="protein sequence ID" value="TCG10716.1"/>
    <property type="molecule type" value="Genomic_DNA"/>
</dbReference>
<evidence type="ECO:0008006" key="3">
    <source>
        <dbReference type="Google" id="ProtNLM"/>
    </source>
</evidence>
<dbReference type="AlphaFoldDB" id="A0A4R0XJA7"/>
<gene>
    <name evidence="1" type="ORF">C4B24_04185</name>
</gene>
<organism evidence="1 2">
    <name type="scientific">Mycoplasma marinum</name>
    <dbReference type="NCBI Taxonomy" id="1937190"/>
    <lineage>
        <taxon>Bacteria</taxon>
        <taxon>Bacillati</taxon>
        <taxon>Mycoplasmatota</taxon>
        <taxon>Mollicutes</taxon>
        <taxon>Mycoplasmataceae</taxon>
        <taxon>Mycoplasma</taxon>
    </lineage>
</organism>
<protein>
    <recommendedName>
        <fullName evidence="3">DUF3284 domain-containing protein</fullName>
    </recommendedName>
</protein>
<name>A0A4R0XJA7_9MOLU</name>
<dbReference type="Proteomes" id="UP000294192">
    <property type="component" value="Unassembled WGS sequence"/>
</dbReference>
<evidence type="ECO:0000313" key="2">
    <source>
        <dbReference type="Proteomes" id="UP000294192"/>
    </source>
</evidence>